<dbReference type="InterPro" id="IPR042070">
    <property type="entry name" value="PucR_C-HTH_sf"/>
</dbReference>
<evidence type="ECO:0000313" key="5">
    <source>
        <dbReference type="EMBL" id="CAA9296773.1"/>
    </source>
</evidence>
<dbReference type="PANTHER" id="PTHR33744">
    <property type="entry name" value="CARBOHYDRATE DIACID REGULATOR"/>
    <property type="match status" value="1"/>
</dbReference>
<feature type="domain" description="RsbT co-antagonist protein RsbRD N-terminal" evidence="3">
    <location>
        <begin position="18"/>
        <end position="146"/>
    </location>
</feature>
<dbReference type="Pfam" id="PF13556">
    <property type="entry name" value="HTH_30"/>
    <property type="match status" value="1"/>
</dbReference>
<reference evidence="5" key="1">
    <citation type="submission" date="2020-02" db="EMBL/GenBank/DDBJ databases">
        <authorList>
            <person name="Meier V. D."/>
        </authorList>
    </citation>
    <scope>NUCLEOTIDE SEQUENCE</scope>
    <source>
        <strain evidence="5">AVDCRST_MAG61</strain>
    </source>
</reference>
<dbReference type="AlphaFoldDB" id="A0A6J4K5T5"/>
<evidence type="ECO:0000259" key="4">
    <source>
        <dbReference type="Pfam" id="PF17853"/>
    </source>
</evidence>
<comment type="similarity">
    <text evidence="1">Belongs to the CdaR family.</text>
</comment>
<gene>
    <name evidence="5" type="ORF">AVDCRST_MAG61-765</name>
</gene>
<organism evidence="5">
    <name type="scientific">uncultured Friedmanniella sp</name>
    <dbReference type="NCBI Taxonomy" id="335381"/>
    <lineage>
        <taxon>Bacteria</taxon>
        <taxon>Bacillati</taxon>
        <taxon>Actinomycetota</taxon>
        <taxon>Actinomycetes</taxon>
        <taxon>Propionibacteriales</taxon>
        <taxon>Nocardioidaceae</taxon>
        <taxon>Friedmanniella</taxon>
        <taxon>environmental samples</taxon>
    </lineage>
</organism>
<name>A0A6J4K5T5_9ACTN</name>
<evidence type="ECO:0000256" key="1">
    <source>
        <dbReference type="ARBA" id="ARBA00006754"/>
    </source>
</evidence>
<dbReference type="Pfam" id="PF14361">
    <property type="entry name" value="RsbRD_N"/>
    <property type="match status" value="1"/>
</dbReference>
<dbReference type="EMBL" id="CADCTT010000100">
    <property type="protein sequence ID" value="CAA9296773.1"/>
    <property type="molecule type" value="Genomic_DNA"/>
</dbReference>
<dbReference type="Gene3D" id="1.10.10.2840">
    <property type="entry name" value="PucR C-terminal helix-turn-helix domain"/>
    <property type="match status" value="1"/>
</dbReference>
<accession>A0A6J4K5T5</accession>
<feature type="domain" description="PucR C-terminal helix-turn-helix" evidence="2">
    <location>
        <begin position="344"/>
        <end position="400"/>
    </location>
</feature>
<evidence type="ECO:0000259" key="2">
    <source>
        <dbReference type="Pfam" id="PF13556"/>
    </source>
</evidence>
<sequence>MGFPEAPQRPDEPAGQPTAEWVSAVARSAAAEAAAPVELLGEYLVMLAEAALSGRRPQQLELAAVRRLGERAAEQGVDANRAVDLYLTAAWQLWQEIPMVVRNRDREKVREAAAAVLRVVNDAVEVLVEGHQAARRQMIRQEESSRRELIDDLLRGDADVSRLVQRAEPFGLDLGRAHQVLLAAPVADAGRLERAALALERVVVDRFGDRDVLVAIKDELLVVLIPAEIRDHASGKASNHTGRADDGDPATFVHTQLGRQPREARWQVAAGRPYPGAYGVARSYEEAREALLLARRLHMDAAKTVQSRDLLAYRVLGRDRAALVDLVETQLLPLSLSRGGAEPLLQTLETYFATGAVATETARRLHMSVRTVTYRLARVKALTGQDPADPAHRLALQMAVVGARLLDWPAQDLPRAARLT</sequence>
<dbReference type="InterPro" id="IPR025751">
    <property type="entry name" value="RsbRD_N_dom"/>
</dbReference>
<dbReference type="InterPro" id="IPR041522">
    <property type="entry name" value="CdaR_GGDEF"/>
</dbReference>
<dbReference type="InterPro" id="IPR051448">
    <property type="entry name" value="CdaR-like_regulators"/>
</dbReference>
<proteinExistence type="inferred from homology"/>
<feature type="domain" description="CdaR GGDEF-like" evidence="4">
    <location>
        <begin position="156"/>
        <end position="291"/>
    </location>
</feature>
<dbReference type="PANTHER" id="PTHR33744:SF1">
    <property type="entry name" value="DNA-BINDING TRANSCRIPTIONAL ACTIVATOR ADER"/>
    <property type="match status" value="1"/>
</dbReference>
<dbReference type="InterPro" id="IPR025736">
    <property type="entry name" value="PucR_C-HTH_dom"/>
</dbReference>
<dbReference type="Pfam" id="PF17853">
    <property type="entry name" value="GGDEF_2"/>
    <property type="match status" value="1"/>
</dbReference>
<protein>
    <submittedName>
        <fullName evidence="5">Sugar diacid utilization regulator SdaR</fullName>
    </submittedName>
</protein>
<evidence type="ECO:0000259" key="3">
    <source>
        <dbReference type="Pfam" id="PF14361"/>
    </source>
</evidence>